<comment type="caution">
    <text evidence="2">The sequence shown here is derived from an EMBL/GenBank/DDBJ whole genome shotgun (WGS) entry which is preliminary data.</text>
</comment>
<organism evidence="2 3">
    <name type="scientific">Synaphobranchus kaupii</name>
    <name type="common">Kaup's arrowtooth eel</name>
    <dbReference type="NCBI Taxonomy" id="118154"/>
    <lineage>
        <taxon>Eukaryota</taxon>
        <taxon>Metazoa</taxon>
        <taxon>Chordata</taxon>
        <taxon>Craniata</taxon>
        <taxon>Vertebrata</taxon>
        <taxon>Euteleostomi</taxon>
        <taxon>Actinopterygii</taxon>
        <taxon>Neopterygii</taxon>
        <taxon>Teleostei</taxon>
        <taxon>Anguilliformes</taxon>
        <taxon>Synaphobranchidae</taxon>
        <taxon>Synaphobranchus</taxon>
    </lineage>
</organism>
<feature type="region of interest" description="Disordered" evidence="1">
    <location>
        <begin position="74"/>
        <end position="93"/>
    </location>
</feature>
<name>A0A9Q1G7C3_SYNKA</name>
<evidence type="ECO:0000313" key="2">
    <source>
        <dbReference type="EMBL" id="KAJ8376010.1"/>
    </source>
</evidence>
<accession>A0A9Q1G7C3</accession>
<feature type="region of interest" description="Disordered" evidence="1">
    <location>
        <begin position="1"/>
        <end position="21"/>
    </location>
</feature>
<evidence type="ECO:0000256" key="1">
    <source>
        <dbReference type="SAM" id="MobiDB-lite"/>
    </source>
</evidence>
<dbReference type="EMBL" id="JAINUF010000002">
    <property type="protein sequence ID" value="KAJ8376010.1"/>
    <property type="molecule type" value="Genomic_DNA"/>
</dbReference>
<feature type="compositionally biased region" description="Basic and acidic residues" evidence="1">
    <location>
        <begin position="74"/>
        <end position="87"/>
    </location>
</feature>
<evidence type="ECO:0000313" key="3">
    <source>
        <dbReference type="Proteomes" id="UP001152622"/>
    </source>
</evidence>
<sequence>MRVATGEDTVTRTGSGTLVSPPLEDCAALRVNMRRCPQPWDLFDPPPAGLTSLRYIVSPQPTPDCAGVRVEEMAGEETGRGVKDGTRSRQGQAPLCSGFLKVTSSKA</sequence>
<dbReference type="Proteomes" id="UP001152622">
    <property type="component" value="Chromosome 2"/>
</dbReference>
<dbReference type="AlphaFoldDB" id="A0A9Q1G7C3"/>
<keyword evidence="3" id="KW-1185">Reference proteome</keyword>
<gene>
    <name evidence="2" type="ORF">SKAU_G00065900</name>
</gene>
<reference evidence="2" key="1">
    <citation type="journal article" date="2023" name="Science">
        <title>Genome structures resolve the early diversification of teleost fishes.</title>
        <authorList>
            <person name="Parey E."/>
            <person name="Louis A."/>
            <person name="Montfort J."/>
            <person name="Bouchez O."/>
            <person name="Roques C."/>
            <person name="Iampietro C."/>
            <person name="Lluch J."/>
            <person name="Castinel A."/>
            <person name="Donnadieu C."/>
            <person name="Desvignes T."/>
            <person name="Floi Bucao C."/>
            <person name="Jouanno E."/>
            <person name="Wen M."/>
            <person name="Mejri S."/>
            <person name="Dirks R."/>
            <person name="Jansen H."/>
            <person name="Henkel C."/>
            <person name="Chen W.J."/>
            <person name="Zahm M."/>
            <person name="Cabau C."/>
            <person name="Klopp C."/>
            <person name="Thompson A.W."/>
            <person name="Robinson-Rechavi M."/>
            <person name="Braasch I."/>
            <person name="Lecointre G."/>
            <person name="Bobe J."/>
            <person name="Postlethwait J.H."/>
            <person name="Berthelot C."/>
            <person name="Roest Crollius H."/>
            <person name="Guiguen Y."/>
        </authorList>
    </citation>
    <scope>NUCLEOTIDE SEQUENCE</scope>
    <source>
        <strain evidence="2">WJC10195</strain>
    </source>
</reference>
<proteinExistence type="predicted"/>
<protein>
    <submittedName>
        <fullName evidence="2">Uncharacterized protein</fullName>
    </submittedName>
</protein>